<accession>A0ABT9UAZ0</accession>
<gene>
    <name evidence="1" type="ORF">J2T15_006284</name>
</gene>
<comment type="caution">
    <text evidence="1">The sequence shown here is derived from an EMBL/GenBank/DDBJ whole genome shotgun (WGS) entry which is preliminary data.</text>
</comment>
<feature type="non-terminal residue" evidence="1">
    <location>
        <position position="77"/>
    </location>
</feature>
<evidence type="ECO:0000313" key="2">
    <source>
        <dbReference type="Proteomes" id="UP001229346"/>
    </source>
</evidence>
<sequence length="77" mass="9175">MIDACVFQLPNGRFRMWFKQQNHTYAADSKDLYDWQPIGPVITERGHEGPNVFHLKGYYWLIIDEWRGQGVFRSDDL</sequence>
<dbReference type="EMBL" id="JAUSSU010000027">
    <property type="protein sequence ID" value="MDQ0116797.1"/>
    <property type="molecule type" value="Genomic_DNA"/>
</dbReference>
<reference evidence="1 2" key="1">
    <citation type="submission" date="2023-07" db="EMBL/GenBank/DDBJ databases">
        <title>Sorghum-associated microbial communities from plants grown in Nebraska, USA.</title>
        <authorList>
            <person name="Schachtman D."/>
        </authorList>
    </citation>
    <scope>NUCLEOTIDE SEQUENCE [LARGE SCALE GENOMIC DNA]</scope>
    <source>
        <strain evidence="1 2">CC482</strain>
    </source>
</reference>
<evidence type="ECO:0000313" key="1">
    <source>
        <dbReference type="EMBL" id="MDQ0116797.1"/>
    </source>
</evidence>
<dbReference type="Proteomes" id="UP001229346">
    <property type="component" value="Unassembled WGS sequence"/>
</dbReference>
<organism evidence="1 2">
    <name type="scientific">Paenibacillus harenae</name>
    <dbReference type="NCBI Taxonomy" id="306543"/>
    <lineage>
        <taxon>Bacteria</taxon>
        <taxon>Bacillati</taxon>
        <taxon>Bacillota</taxon>
        <taxon>Bacilli</taxon>
        <taxon>Bacillales</taxon>
        <taxon>Paenibacillaceae</taxon>
        <taxon>Paenibacillus</taxon>
    </lineage>
</organism>
<dbReference type="InterPro" id="IPR023296">
    <property type="entry name" value="Glyco_hydro_beta-prop_sf"/>
</dbReference>
<name>A0ABT9UAZ0_PAEHA</name>
<dbReference type="Gene3D" id="2.115.10.20">
    <property type="entry name" value="Glycosyl hydrolase domain, family 43"/>
    <property type="match status" value="1"/>
</dbReference>
<dbReference type="SUPFAM" id="SSF75005">
    <property type="entry name" value="Arabinanase/levansucrase/invertase"/>
    <property type="match status" value="1"/>
</dbReference>
<keyword evidence="2" id="KW-1185">Reference proteome</keyword>
<evidence type="ECO:0008006" key="3">
    <source>
        <dbReference type="Google" id="ProtNLM"/>
    </source>
</evidence>
<protein>
    <recommendedName>
        <fullName evidence="3">Glycosyl hydrolase family 32 N-terminal domain-containing protein</fullName>
    </recommendedName>
</protein>
<proteinExistence type="predicted"/>